<sequence>MDVSVVIINYNVQYFIEQCILSVHSASGNLSVEIIVVDNNSDDDSCKIIKDKYPEVILIENKENIGFSKANNQGVKVATGEYILILNPDTVIAEDTLDKIYSFAKAKPNLGILGVKLIDGSGDFAPESKRGIPTPMVSFNKLFGISSKRTGKYYATHLDENESGIMDVASGAFMFVNRVIFNEVGGFNEAYFMYGEDIDLSMNLLNKGYQNYYYANTQIIHFKGESTQKDIKYLSYFHNAMEIFYKKHFKLNLIYDFIMRIGIEFWYLLKFFKFKKVKTNTNPIFNLLYLGDNKLIVDYLNKKYLLIKEPIIDDYSKIKQIIKSNKIDTIVFDNLTISNKKIIEHFQELKNENVSFKIHPRTTNFLIGSTCPNVRGQVEIIE</sequence>
<dbReference type="Pfam" id="PF00535">
    <property type="entry name" value="Glycos_transf_2"/>
    <property type="match status" value="1"/>
</dbReference>
<dbReference type="GO" id="GO:0016740">
    <property type="term" value="F:transferase activity"/>
    <property type="evidence" value="ECO:0007669"/>
    <property type="project" value="UniProtKB-KW"/>
</dbReference>
<dbReference type="PANTHER" id="PTHR43179:SF7">
    <property type="entry name" value="RHAMNOSYLTRANSFERASE WBBL"/>
    <property type="match status" value="1"/>
</dbReference>
<dbReference type="InterPro" id="IPR029044">
    <property type="entry name" value="Nucleotide-diphossugar_trans"/>
</dbReference>
<keyword evidence="2" id="KW-0808">Transferase</keyword>
<evidence type="ECO:0000259" key="1">
    <source>
        <dbReference type="Pfam" id="PF00535"/>
    </source>
</evidence>
<dbReference type="EMBL" id="FZNX01000003">
    <property type="protein sequence ID" value="SNR62006.1"/>
    <property type="molecule type" value="Genomic_DNA"/>
</dbReference>
<dbReference type="PANTHER" id="PTHR43179">
    <property type="entry name" value="RHAMNOSYLTRANSFERASE WBBL"/>
    <property type="match status" value="1"/>
</dbReference>
<dbReference type="RefSeq" id="WP_089378383.1">
    <property type="nucleotide sequence ID" value="NZ_FZNX01000003.1"/>
</dbReference>
<dbReference type="CDD" id="cd04186">
    <property type="entry name" value="GT_2_like_c"/>
    <property type="match status" value="1"/>
</dbReference>
<evidence type="ECO:0000313" key="3">
    <source>
        <dbReference type="Proteomes" id="UP000198412"/>
    </source>
</evidence>
<dbReference type="OrthoDB" id="9771846at2"/>
<feature type="domain" description="Glycosyltransferase 2-like" evidence="1">
    <location>
        <begin position="4"/>
        <end position="181"/>
    </location>
</feature>
<dbReference type="SUPFAM" id="SSF53448">
    <property type="entry name" value="Nucleotide-diphospho-sugar transferases"/>
    <property type="match status" value="1"/>
</dbReference>
<gene>
    <name evidence="2" type="ORF">SAMN04488111_2093</name>
</gene>
<name>A0A238XSJ2_9FLAO</name>
<accession>A0A238XSJ2</accession>
<dbReference type="AlphaFoldDB" id="A0A238XSJ2"/>
<protein>
    <submittedName>
        <fullName evidence="2">Glycosyltransferase, GT2 family</fullName>
    </submittedName>
</protein>
<keyword evidence="3" id="KW-1185">Reference proteome</keyword>
<reference evidence="3" key="1">
    <citation type="submission" date="2017-06" db="EMBL/GenBank/DDBJ databases">
        <authorList>
            <person name="Varghese N."/>
            <person name="Submissions S."/>
        </authorList>
    </citation>
    <scope>NUCLEOTIDE SEQUENCE [LARGE SCALE GENOMIC DNA]</scope>
    <source>
        <strain evidence="3">DSM 27993</strain>
    </source>
</reference>
<evidence type="ECO:0000313" key="2">
    <source>
        <dbReference type="EMBL" id="SNR62006.1"/>
    </source>
</evidence>
<proteinExistence type="predicted"/>
<dbReference type="Proteomes" id="UP000198412">
    <property type="component" value="Unassembled WGS sequence"/>
</dbReference>
<dbReference type="Gene3D" id="3.90.550.10">
    <property type="entry name" value="Spore Coat Polysaccharide Biosynthesis Protein SpsA, Chain A"/>
    <property type="match status" value="1"/>
</dbReference>
<dbReference type="InterPro" id="IPR001173">
    <property type="entry name" value="Glyco_trans_2-like"/>
</dbReference>
<organism evidence="2 3">
    <name type="scientific">Lutibacter flavus</name>
    <dbReference type="NCBI Taxonomy" id="691689"/>
    <lineage>
        <taxon>Bacteria</taxon>
        <taxon>Pseudomonadati</taxon>
        <taxon>Bacteroidota</taxon>
        <taxon>Flavobacteriia</taxon>
        <taxon>Flavobacteriales</taxon>
        <taxon>Flavobacteriaceae</taxon>
        <taxon>Lutibacter</taxon>
    </lineage>
</organism>